<evidence type="ECO:0000256" key="3">
    <source>
        <dbReference type="ARBA" id="ARBA00022723"/>
    </source>
</evidence>
<dbReference type="GO" id="GO:0020037">
    <property type="term" value="F:heme binding"/>
    <property type="evidence" value="ECO:0007669"/>
    <property type="project" value="InterPro"/>
</dbReference>
<keyword evidence="4" id="KW-0560">Oxidoreductase</keyword>
<dbReference type="Gene3D" id="1.10.630.10">
    <property type="entry name" value="Cytochrome P450"/>
    <property type="match status" value="1"/>
</dbReference>
<evidence type="ECO:0000313" key="7">
    <source>
        <dbReference type="Proteomes" id="UP001054821"/>
    </source>
</evidence>
<evidence type="ECO:0000256" key="1">
    <source>
        <dbReference type="ARBA" id="ARBA00010617"/>
    </source>
</evidence>
<comment type="similarity">
    <text evidence="1">Belongs to the cytochrome P450 family.</text>
</comment>
<proteinExistence type="inferred from homology"/>
<dbReference type="AlphaFoldDB" id="A0AAD4W0E6"/>
<dbReference type="GO" id="GO:0005506">
    <property type="term" value="F:iron ion binding"/>
    <property type="evidence" value="ECO:0007669"/>
    <property type="project" value="InterPro"/>
</dbReference>
<dbReference type="InterPro" id="IPR001128">
    <property type="entry name" value="Cyt_P450"/>
</dbReference>
<dbReference type="Proteomes" id="UP001054821">
    <property type="component" value="Chromosome 4"/>
</dbReference>
<keyword evidence="5" id="KW-0408">Iron</keyword>
<evidence type="ECO:0000256" key="2">
    <source>
        <dbReference type="ARBA" id="ARBA00022617"/>
    </source>
</evidence>
<name>A0AAD4W0E6_PRUDU</name>
<dbReference type="Pfam" id="PF00067">
    <property type="entry name" value="p450"/>
    <property type="match status" value="1"/>
</dbReference>
<accession>A0AAD4W0E6</accession>
<dbReference type="GO" id="GO:0016705">
    <property type="term" value="F:oxidoreductase activity, acting on paired donors, with incorporation or reduction of molecular oxygen"/>
    <property type="evidence" value="ECO:0007669"/>
    <property type="project" value="InterPro"/>
</dbReference>
<sequence>MVLKIEKIRRKTNYSASNLPPGPWKLRFIGNLHQLIGSLQHHGLRDLAKNYGPLMHLKLGEVSTVVVSTAEFAKEVMKTHDVKDLVLRLYRHWLCTKWITYQSYSGNLLIDIYHHFANSLCLLHLLSGMRPKLERLHKEADRIMGNIIKDHQRDVVNTKSGEGEADEDLVDVLLKFHDHGNELEFSLTTENIKAVIFVSTHVY</sequence>
<evidence type="ECO:0000313" key="6">
    <source>
        <dbReference type="EMBL" id="KAI5334181.1"/>
    </source>
</evidence>
<dbReference type="PANTHER" id="PTHR47955:SF8">
    <property type="entry name" value="CYTOCHROME P450 71D11-LIKE"/>
    <property type="match status" value="1"/>
</dbReference>
<evidence type="ECO:0000256" key="4">
    <source>
        <dbReference type="ARBA" id="ARBA00023002"/>
    </source>
</evidence>
<dbReference type="PANTHER" id="PTHR47955">
    <property type="entry name" value="CYTOCHROME P450 FAMILY 71 PROTEIN"/>
    <property type="match status" value="1"/>
</dbReference>
<keyword evidence="2" id="KW-0349">Heme</keyword>
<comment type="caution">
    <text evidence="6">The sequence shown here is derived from an EMBL/GenBank/DDBJ whole genome shotgun (WGS) entry which is preliminary data.</text>
</comment>
<keyword evidence="3" id="KW-0479">Metal-binding</keyword>
<organism evidence="6 7">
    <name type="scientific">Prunus dulcis</name>
    <name type="common">Almond</name>
    <name type="synonym">Amygdalus dulcis</name>
    <dbReference type="NCBI Taxonomy" id="3755"/>
    <lineage>
        <taxon>Eukaryota</taxon>
        <taxon>Viridiplantae</taxon>
        <taxon>Streptophyta</taxon>
        <taxon>Embryophyta</taxon>
        <taxon>Tracheophyta</taxon>
        <taxon>Spermatophyta</taxon>
        <taxon>Magnoliopsida</taxon>
        <taxon>eudicotyledons</taxon>
        <taxon>Gunneridae</taxon>
        <taxon>Pentapetalae</taxon>
        <taxon>rosids</taxon>
        <taxon>fabids</taxon>
        <taxon>Rosales</taxon>
        <taxon>Rosaceae</taxon>
        <taxon>Amygdaloideae</taxon>
        <taxon>Amygdaleae</taxon>
        <taxon>Prunus</taxon>
    </lineage>
</organism>
<keyword evidence="7" id="KW-1185">Reference proteome</keyword>
<dbReference type="InterPro" id="IPR036396">
    <property type="entry name" value="Cyt_P450_sf"/>
</dbReference>
<gene>
    <name evidence="6" type="ORF">L3X38_024314</name>
</gene>
<evidence type="ECO:0000256" key="5">
    <source>
        <dbReference type="ARBA" id="ARBA00023004"/>
    </source>
</evidence>
<dbReference type="GO" id="GO:0004497">
    <property type="term" value="F:monooxygenase activity"/>
    <property type="evidence" value="ECO:0007669"/>
    <property type="project" value="InterPro"/>
</dbReference>
<reference evidence="6 7" key="1">
    <citation type="journal article" date="2022" name="G3 (Bethesda)">
        <title>Whole-genome sequence and methylome profiling of the almond [Prunus dulcis (Mill.) D.A. Webb] cultivar 'Nonpareil'.</title>
        <authorList>
            <person name="D'Amico-Willman K.M."/>
            <person name="Ouma W.Z."/>
            <person name="Meulia T."/>
            <person name="Sideli G.M."/>
            <person name="Gradziel T.M."/>
            <person name="Fresnedo-Ramirez J."/>
        </authorList>
    </citation>
    <scope>NUCLEOTIDE SEQUENCE [LARGE SCALE GENOMIC DNA]</scope>
    <source>
        <strain evidence="6">Clone GOH B32 T37-40</strain>
    </source>
</reference>
<protein>
    <submittedName>
        <fullName evidence="6">Uncharacterized protein</fullName>
    </submittedName>
</protein>
<dbReference type="SUPFAM" id="SSF48264">
    <property type="entry name" value="Cytochrome P450"/>
    <property type="match status" value="1"/>
</dbReference>
<dbReference type="EMBL" id="JAJFAZ020000004">
    <property type="protein sequence ID" value="KAI5334181.1"/>
    <property type="molecule type" value="Genomic_DNA"/>
</dbReference>